<dbReference type="EMBL" id="GGEC01058349">
    <property type="protein sequence ID" value="MBX38833.1"/>
    <property type="molecule type" value="Transcribed_RNA"/>
</dbReference>
<accession>A0A2P2N8R0</accession>
<reference evidence="1" key="1">
    <citation type="submission" date="2018-02" db="EMBL/GenBank/DDBJ databases">
        <title>Rhizophora mucronata_Transcriptome.</title>
        <authorList>
            <person name="Meera S.P."/>
            <person name="Sreeshan A."/>
            <person name="Augustine A."/>
        </authorList>
    </citation>
    <scope>NUCLEOTIDE SEQUENCE</scope>
    <source>
        <tissue evidence="1">Leaf</tissue>
    </source>
</reference>
<evidence type="ECO:0000313" key="1">
    <source>
        <dbReference type="EMBL" id="MBX38833.1"/>
    </source>
</evidence>
<proteinExistence type="predicted"/>
<protein>
    <submittedName>
        <fullName evidence="1">Uncharacterized protein</fullName>
    </submittedName>
</protein>
<dbReference type="AlphaFoldDB" id="A0A2P2N8R0"/>
<organism evidence="1">
    <name type="scientific">Rhizophora mucronata</name>
    <name type="common">Asiatic mangrove</name>
    <dbReference type="NCBI Taxonomy" id="61149"/>
    <lineage>
        <taxon>Eukaryota</taxon>
        <taxon>Viridiplantae</taxon>
        <taxon>Streptophyta</taxon>
        <taxon>Embryophyta</taxon>
        <taxon>Tracheophyta</taxon>
        <taxon>Spermatophyta</taxon>
        <taxon>Magnoliopsida</taxon>
        <taxon>eudicotyledons</taxon>
        <taxon>Gunneridae</taxon>
        <taxon>Pentapetalae</taxon>
        <taxon>rosids</taxon>
        <taxon>fabids</taxon>
        <taxon>Malpighiales</taxon>
        <taxon>Rhizophoraceae</taxon>
        <taxon>Rhizophora</taxon>
    </lineage>
</organism>
<name>A0A2P2N8R0_RHIMU</name>
<sequence length="29" mass="3488">MINIKYKDNNLMEIKNYCLFCLVITHISL</sequence>